<accession>A0A1C7NA78</accession>
<proteinExistence type="inferred from homology"/>
<protein>
    <submittedName>
        <fullName evidence="7">Protein unc-50</fullName>
    </submittedName>
</protein>
<dbReference type="InParanoid" id="A0A1C7NA78"/>
<dbReference type="OrthoDB" id="10027013at2759"/>
<dbReference type="InterPro" id="IPR007881">
    <property type="entry name" value="UNC-50"/>
</dbReference>
<dbReference type="STRING" id="101091.A0A1C7NA78"/>
<feature type="transmembrane region" description="Helical" evidence="6">
    <location>
        <begin position="224"/>
        <end position="243"/>
    </location>
</feature>
<dbReference type="AlphaFoldDB" id="A0A1C7NA78"/>
<dbReference type="Pfam" id="PF05216">
    <property type="entry name" value="UNC-50"/>
    <property type="match status" value="1"/>
</dbReference>
<keyword evidence="8" id="KW-1185">Reference proteome</keyword>
<feature type="transmembrane region" description="Helical" evidence="6">
    <location>
        <begin position="195"/>
        <end position="218"/>
    </location>
</feature>
<evidence type="ECO:0000256" key="6">
    <source>
        <dbReference type="SAM" id="Phobius"/>
    </source>
</evidence>
<feature type="transmembrane region" description="Helical" evidence="6">
    <location>
        <begin position="80"/>
        <end position="105"/>
    </location>
</feature>
<dbReference type="Proteomes" id="UP000093000">
    <property type="component" value="Unassembled WGS sequence"/>
</dbReference>
<sequence>MELLPTSSNKAKQTNSNNNARRLRRSSIPLILTRLVRFPQMDFEFALWQMAYLLIAPRKVYRNIYYHKQTKNQWARDDPAFLVLLACFLCVSAVAWGLIFGLGIVGILRAMLFMILVDFVLVGSLVATFTWFVTNRFLCQSNGIQTTDQRVEWAYAFDIHCNSYFPLFLILYIIQFFFLKLLIRHNWASIIISNSLYLVSATWYCYGTFLGFNVLPFLARTELLLYPIVGFLIAFVLFNLFGINLSENVIGFYFGWS</sequence>
<evidence type="ECO:0000256" key="2">
    <source>
        <dbReference type="ARBA" id="ARBA00006293"/>
    </source>
</evidence>
<organism evidence="7 8">
    <name type="scientific">Choanephora cucurbitarum</name>
    <dbReference type="NCBI Taxonomy" id="101091"/>
    <lineage>
        <taxon>Eukaryota</taxon>
        <taxon>Fungi</taxon>
        <taxon>Fungi incertae sedis</taxon>
        <taxon>Mucoromycota</taxon>
        <taxon>Mucoromycotina</taxon>
        <taxon>Mucoromycetes</taxon>
        <taxon>Mucorales</taxon>
        <taxon>Mucorineae</taxon>
        <taxon>Choanephoraceae</taxon>
        <taxon>Choanephoroideae</taxon>
        <taxon>Choanephora</taxon>
    </lineage>
</organism>
<dbReference type="PANTHER" id="PTHR12841">
    <property type="entry name" value="PROTEIN UNC-50 HOMOLOG"/>
    <property type="match status" value="1"/>
</dbReference>
<dbReference type="EMBL" id="LUGH01000337">
    <property type="protein sequence ID" value="OBZ86007.1"/>
    <property type="molecule type" value="Genomic_DNA"/>
</dbReference>
<feature type="transmembrane region" description="Helical" evidence="6">
    <location>
        <begin position="164"/>
        <end position="183"/>
    </location>
</feature>
<evidence type="ECO:0000256" key="1">
    <source>
        <dbReference type="ARBA" id="ARBA00004141"/>
    </source>
</evidence>
<keyword evidence="4 6" id="KW-1133">Transmembrane helix</keyword>
<gene>
    <name evidence="7" type="ORF">A0J61_05945</name>
</gene>
<comment type="similarity">
    <text evidence="2">Belongs to the unc-50 family.</text>
</comment>
<keyword evidence="3 6" id="KW-0812">Transmembrane</keyword>
<evidence type="ECO:0000256" key="5">
    <source>
        <dbReference type="ARBA" id="ARBA00023136"/>
    </source>
</evidence>
<name>A0A1C7NA78_9FUNG</name>
<comment type="subcellular location">
    <subcellularLocation>
        <location evidence="1">Membrane</location>
        <topology evidence="1">Multi-pass membrane protein</topology>
    </subcellularLocation>
</comment>
<evidence type="ECO:0000313" key="7">
    <source>
        <dbReference type="EMBL" id="OBZ86007.1"/>
    </source>
</evidence>
<evidence type="ECO:0000313" key="8">
    <source>
        <dbReference type="Proteomes" id="UP000093000"/>
    </source>
</evidence>
<keyword evidence="5 6" id="KW-0472">Membrane</keyword>
<comment type="caution">
    <text evidence="7">The sequence shown here is derived from an EMBL/GenBank/DDBJ whole genome shotgun (WGS) entry which is preliminary data.</text>
</comment>
<dbReference type="GO" id="GO:0000139">
    <property type="term" value="C:Golgi membrane"/>
    <property type="evidence" value="ECO:0007669"/>
    <property type="project" value="TreeGrafter"/>
</dbReference>
<reference evidence="7 8" key="1">
    <citation type="submission" date="2016-03" db="EMBL/GenBank/DDBJ databases">
        <title>Choanephora cucurbitarum.</title>
        <authorList>
            <person name="Min B."/>
            <person name="Park H."/>
            <person name="Park J.-H."/>
            <person name="Shin H.-D."/>
            <person name="Choi I.-G."/>
        </authorList>
    </citation>
    <scope>NUCLEOTIDE SEQUENCE [LARGE SCALE GENOMIC DNA]</scope>
    <source>
        <strain evidence="7 8">KUS-F28377</strain>
    </source>
</reference>
<dbReference type="FunCoup" id="A0A1C7NA78">
    <property type="interactions" value="419"/>
</dbReference>
<feature type="transmembrane region" description="Helical" evidence="6">
    <location>
        <begin position="112"/>
        <end position="133"/>
    </location>
</feature>
<dbReference type="PANTHER" id="PTHR12841:SF6">
    <property type="entry name" value="PROTEIN UNC-50 HOMOLOG"/>
    <property type="match status" value="1"/>
</dbReference>
<evidence type="ECO:0000256" key="4">
    <source>
        <dbReference type="ARBA" id="ARBA00022989"/>
    </source>
</evidence>
<evidence type="ECO:0000256" key="3">
    <source>
        <dbReference type="ARBA" id="ARBA00022692"/>
    </source>
</evidence>